<feature type="modified residue" description="4-aspartylphosphate" evidence="7">
    <location>
        <position position="693"/>
    </location>
</feature>
<dbReference type="GO" id="GO:0003677">
    <property type="term" value="F:DNA binding"/>
    <property type="evidence" value="ECO:0007669"/>
    <property type="project" value="UniProtKB-KW"/>
</dbReference>
<keyword evidence="4" id="KW-0808">Transferase</keyword>
<reference evidence="12 13" key="1">
    <citation type="submission" date="2020-08" db="EMBL/GenBank/DDBJ databases">
        <title>Genomic Encyclopedia of Type Strains, Phase IV (KMG-IV): sequencing the most valuable type-strain genomes for metagenomic binning, comparative biology and taxonomic classification.</title>
        <authorList>
            <person name="Goeker M."/>
        </authorList>
    </citation>
    <scope>NUCLEOTIDE SEQUENCE [LARGE SCALE GENOMIC DNA]</scope>
    <source>
        <strain evidence="12 13">DSM 26189</strain>
    </source>
</reference>
<dbReference type="Gene3D" id="3.40.50.2300">
    <property type="match status" value="3"/>
</dbReference>
<dbReference type="Gene3D" id="3.30.565.10">
    <property type="entry name" value="Histidine kinase-like ATPase, C-terminal domain"/>
    <property type="match status" value="1"/>
</dbReference>
<feature type="domain" description="Response regulatory" evidence="11">
    <location>
        <begin position="912"/>
        <end position="1034"/>
    </location>
</feature>
<dbReference type="Pfam" id="PF00072">
    <property type="entry name" value="Response_reg"/>
    <property type="match status" value="3"/>
</dbReference>
<dbReference type="PROSITE" id="PS50110">
    <property type="entry name" value="RESPONSE_REGULATORY"/>
    <property type="match status" value="3"/>
</dbReference>
<dbReference type="Gene3D" id="1.10.287.130">
    <property type="match status" value="1"/>
</dbReference>
<dbReference type="RefSeq" id="WP_188072472.1">
    <property type="nucleotide sequence ID" value="NZ_BSPS01000115.1"/>
</dbReference>
<dbReference type="PANTHER" id="PTHR45339:SF1">
    <property type="entry name" value="HYBRID SIGNAL TRANSDUCTION HISTIDINE KINASE J"/>
    <property type="match status" value="1"/>
</dbReference>
<name>A0A7W6BQL7_9SPHN</name>
<dbReference type="AlphaFoldDB" id="A0A7W6BQL7"/>
<dbReference type="InterPro" id="IPR004358">
    <property type="entry name" value="Sig_transdc_His_kin-like_C"/>
</dbReference>
<dbReference type="Proteomes" id="UP000571950">
    <property type="component" value="Unassembled WGS sequence"/>
</dbReference>
<dbReference type="GO" id="GO:0000155">
    <property type="term" value="F:phosphorelay sensor kinase activity"/>
    <property type="evidence" value="ECO:0007669"/>
    <property type="project" value="InterPro"/>
</dbReference>
<dbReference type="InterPro" id="IPR003661">
    <property type="entry name" value="HisK_dim/P_dom"/>
</dbReference>
<keyword evidence="9" id="KW-0812">Transmembrane</keyword>
<accession>A0A7W6BQL7</accession>
<keyword evidence="9" id="KW-0472">Membrane</keyword>
<feature type="modified residue" description="4-aspartylphosphate" evidence="7">
    <location>
        <position position="967"/>
    </location>
</feature>
<organism evidence="12 13">
    <name type="scientific">Sphingobium jiangsuense</name>
    <dbReference type="NCBI Taxonomy" id="870476"/>
    <lineage>
        <taxon>Bacteria</taxon>
        <taxon>Pseudomonadati</taxon>
        <taxon>Pseudomonadota</taxon>
        <taxon>Alphaproteobacteria</taxon>
        <taxon>Sphingomonadales</taxon>
        <taxon>Sphingomonadaceae</taxon>
        <taxon>Sphingobium</taxon>
    </lineage>
</organism>
<dbReference type="InterPro" id="IPR003594">
    <property type="entry name" value="HATPase_dom"/>
</dbReference>
<dbReference type="Pfam" id="PF02518">
    <property type="entry name" value="HATPase_c"/>
    <property type="match status" value="1"/>
</dbReference>
<feature type="transmembrane region" description="Helical" evidence="9">
    <location>
        <begin position="50"/>
        <end position="70"/>
    </location>
</feature>
<dbReference type="InterPro" id="IPR029016">
    <property type="entry name" value="GAF-like_dom_sf"/>
</dbReference>
<evidence type="ECO:0000256" key="9">
    <source>
        <dbReference type="SAM" id="Phobius"/>
    </source>
</evidence>
<dbReference type="PRINTS" id="PR00344">
    <property type="entry name" value="BCTRLSENSOR"/>
</dbReference>
<dbReference type="CDD" id="cd00156">
    <property type="entry name" value="REC"/>
    <property type="match status" value="2"/>
</dbReference>
<proteinExistence type="predicted"/>
<evidence type="ECO:0000256" key="3">
    <source>
        <dbReference type="ARBA" id="ARBA00022553"/>
    </source>
</evidence>
<feature type="coiled-coil region" evidence="8">
    <location>
        <begin position="274"/>
        <end position="350"/>
    </location>
</feature>
<dbReference type="SMART" id="SM00388">
    <property type="entry name" value="HisKA"/>
    <property type="match status" value="1"/>
</dbReference>
<evidence type="ECO:0000256" key="2">
    <source>
        <dbReference type="ARBA" id="ARBA00012438"/>
    </source>
</evidence>
<dbReference type="EMBL" id="JACIDT010000009">
    <property type="protein sequence ID" value="MBB3926963.1"/>
    <property type="molecule type" value="Genomic_DNA"/>
</dbReference>
<sequence length="1036" mass="113235">MSPIRGAALNLLLYFALTCLLLLTFAADLYYPLGTAVWVVYLVPTVLAYLAPHMVAPVGFAIAASILTAIGYNYAPAGIEPEIALMNRSLAMLANLVLACIGVLFIRYRNAAREEQWLRDGEIALAAAVSGDLTPEEVAHRALAFLVQRLGARAGAIFAREEDGFPLLSAYGVPEGAIARRLAADDGLIGQAARDRRGFVITDVPDGYLTFGSALGRAKPRQVLIATGTADGEVNSVFELGFLAEPGARVKQAPLFMDRIGAMLGTALRSARYRDRLQLLLTETQQQAEELQVQSEELRASNDELETQTQNLLQAQAKLESQQAELQQINVQLEEQTRSLEMQRDELSRTQGALRRQAGELEQASRYKSEFLANMSHELRTPLNSLLIMARLLADNRRGNLDEEQIRFAETIETAGNDLLVLINDVLDISKIEAGQLEIDARPVPIRPLADKLLRGFGPMAQARGLRLRIDQADGLPPSIETDPVRLEQILKNFLSNAIKFTEQGEVCLRVASADDHVAFTVRDTGPGIAPEHHGAIFEAFRQADGSISRKYGGTGLGLSISRDLAHLLGGGITLESGLGEGSAFTLRLPLAFSGGEAPSARHDARGTGGEAAIAAISPPAAEAEPRAPFMDDDRETLSGDVRTILIVEDDPAFAAILRDLVHELGFQCLIAGTADEGALMARQYLPQAVILDLRLPDHSGLSVLDRIKRDMRTRHIPVHVVSVEDAAQAALSGGAVGYLLKPVARSALVEMLEGLESRMERRLRRVLVVEDDEQQATSMRHLLASRDVETVEVRTAAACLEKLGGGTFDCMVLDLNLPDMPGLDLLERLSTDDQTGFPPVIVYTGRDLSAEEELRLRRYSKSIIVKGAKSPERLLDEVTLFLHQVVSELPEPQRRMLAEALGRDAALEGRTVLLVEDDIRNIYALTSVFEPHGVAVRIARNGREALDELDKVARGEASPVHLVLMDVMMPEMDGLAATREIRRQHRWRDLPIIALTAKAMESDQRACLDAGVNDYLAKPLDITKLLSLARVWMSR</sequence>
<dbReference type="SMART" id="SM00387">
    <property type="entry name" value="HATPase_c"/>
    <property type="match status" value="1"/>
</dbReference>
<dbReference type="PROSITE" id="PS50109">
    <property type="entry name" value="HIS_KIN"/>
    <property type="match status" value="1"/>
</dbReference>
<keyword evidence="5 12" id="KW-0418">Kinase</keyword>
<keyword evidence="6" id="KW-0902">Two-component regulatory system</keyword>
<comment type="catalytic activity">
    <reaction evidence="1">
        <text>ATP + protein L-histidine = ADP + protein N-phospho-L-histidine.</text>
        <dbReference type="EC" id="2.7.13.3"/>
    </reaction>
</comment>
<dbReference type="InterPro" id="IPR003018">
    <property type="entry name" value="GAF"/>
</dbReference>
<dbReference type="SUPFAM" id="SSF55781">
    <property type="entry name" value="GAF domain-like"/>
    <property type="match status" value="1"/>
</dbReference>
<keyword evidence="12" id="KW-0238">DNA-binding</keyword>
<dbReference type="InterPro" id="IPR036097">
    <property type="entry name" value="HisK_dim/P_sf"/>
</dbReference>
<dbReference type="SUPFAM" id="SSF52172">
    <property type="entry name" value="CheY-like"/>
    <property type="match status" value="3"/>
</dbReference>
<evidence type="ECO:0000259" key="10">
    <source>
        <dbReference type="PROSITE" id="PS50109"/>
    </source>
</evidence>
<evidence type="ECO:0000259" key="11">
    <source>
        <dbReference type="PROSITE" id="PS50110"/>
    </source>
</evidence>
<dbReference type="SUPFAM" id="SSF55874">
    <property type="entry name" value="ATPase domain of HSP90 chaperone/DNA topoisomerase II/histidine kinase"/>
    <property type="match status" value="1"/>
</dbReference>
<dbReference type="InterPro" id="IPR001789">
    <property type="entry name" value="Sig_transdc_resp-reg_receiver"/>
</dbReference>
<evidence type="ECO:0000256" key="5">
    <source>
        <dbReference type="ARBA" id="ARBA00022777"/>
    </source>
</evidence>
<feature type="domain" description="Response regulatory" evidence="11">
    <location>
        <begin position="644"/>
        <end position="757"/>
    </location>
</feature>
<dbReference type="InterPro" id="IPR005467">
    <property type="entry name" value="His_kinase_dom"/>
</dbReference>
<comment type="caution">
    <text evidence="12">The sequence shown here is derived from an EMBL/GenBank/DDBJ whole genome shotgun (WGS) entry which is preliminary data.</text>
</comment>
<dbReference type="FunFam" id="3.30.565.10:FF:000010">
    <property type="entry name" value="Sensor histidine kinase RcsC"/>
    <property type="match status" value="1"/>
</dbReference>
<dbReference type="Gene3D" id="3.30.450.40">
    <property type="match status" value="1"/>
</dbReference>
<feature type="transmembrane region" description="Helical" evidence="9">
    <location>
        <begin position="90"/>
        <end position="108"/>
    </location>
</feature>
<dbReference type="InterPro" id="IPR011006">
    <property type="entry name" value="CheY-like_superfamily"/>
</dbReference>
<dbReference type="InterPro" id="IPR036890">
    <property type="entry name" value="HATPase_C_sf"/>
</dbReference>
<protein>
    <recommendedName>
        <fullName evidence="2">histidine kinase</fullName>
        <ecNumber evidence="2">2.7.13.3</ecNumber>
    </recommendedName>
</protein>
<keyword evidence="9" id="KW-1133">Transmembrane helix</keyword>
<keyword evidence="13" id="KW-1185">Reference proteome</keyword>
<evidence type="ECO:0000313" key="13">
    <source>
        <dbReference type="Proteomes" id="UP000571950"/>
    </source>
</evidence>
<feature type="domain" description="Histidine kinase" evidence="10">
    <location>
        <begin position="374"/>
        <end position="593"/>
    </location>
</feature>
<gene>
    <name evidence="12" type="ORF">GGR43_002686</name>
</gene>
<dbReference type="CDD" id="cd16922">
    <property type="entry name" value="HATPase_EvgS-ArcB-TorS-like"/>
    <property type="match status" value="1"/>
</dbReference>
<evidence type="ECO:0000256" key="4">
    <source>
        <dbReference type="ARBA" id="ARBA00022679"/>
    </source>
</evidence>
<dbReference type="Pfam" id="PF13185">
    <property type="entry name" value="GAF_2"/>
    <property type="match status" value="1"/>
</dbReference>
<evidence type="ECO:0000256" key="6">
    <source>
        <dbReference type="ARBA" id="ARBA00023012"/>
    </source>
</evidence>
<dbReference type="CDD" id="cd17546">
    <property type="entry name" value="REC_hyHK_CKI1_RcsC-like"/>
    <property type="match status" value="1"/>
</dbReference>
<evidence type="ECO:0000256" key="8">
    <source>
        <dbReference type="SAM" id="Coils"/>
    </source>
</evidence>
<keyword evidence="8" id="KW-0175">Coiled coil</keyword>
<feature type="modified residue" description="4-aspartylphosphate" evidence="7">
    <location>
        <position position="815"/>
    </location>
</feature>
<evidence type="ECO:0000256" key="1">
    <source>
        <dbReference type="ARBA" id="ARBA00000085"/>
    </source>
</evidence>
<dbReference type="EC" id="2.7.13.3" evidence="2"/>
<evidence type="ECO:0000313" key="12">
    <source>
        <dbReference type="EMBL" id="MBB3926963.1"/>
    </source>
</evidence>
<dbReference type="SMART" id="SM00448">
    <property type="entry name" value="REC"/>
    <property type="match status" value="3"/>
</dbReference>
<dbReference type="SUPFAM" id="SSF47384">
    <property type="entry name" value="Homodimeric domain of signal transducing histidine kinase"/>
    <property type="match status" value="1"/>
</dbReference>
<keyword evidence="3 7" id="KW-0597">Phosphoprotein</keyword>
<evidence type="ECO:0000256" key="7">
    <source>
        <dbReference type="PROSITE-ProRule" id="PRU00169"/>
    </source>
</evidence>
<feature type="domain" description="Response regulatory" evidence="11">
    <location>
        <begin position="766"/>
        <end position="882"/>
    </location>
</feature>
<dbReference type="PANTHER" id="PTHR45339">
    <property type="entry name" value="HYBRID SIGNAL TRANSDUCTION HISTIDINE KINASE J"/>
    <property type="match status" value="1"/>
</dbReference>
<dbReference type="CDD" id="cd00082">
    <property type="entry name" value="HisKA"/>
    <property type="match status" value="1"/>
</dbReference>
<dbReference type="Pfam" id="PF00512">
    <property type="entry name" value="HisKA"/>
    <property type="match status" value="1"/>
</dbReference>